<gene>
    <name evidence="3" type="ORF">CVT26_001518</name>
</gene>
<dbReference type="STRING" id="231916.A0A409WAZ9"/>
<keyword evidence="2" id="KW-1133">Transmembrane helix</keyword>
<feature type="region of interest" description="Disordered" evidence="1">
    <location>
        <begin position="267"/>
        <end position="290"/>
    </location>
</feature>
<dbReference type="PANTHER" id="PTHR12242">
    <property type="entry name" value="OS02G0130600 PROTEIN-RELATED"/>
    <property type="match status" value="1"/>
</dbReference>
<dbReference type="EMBL" id="NHYE01005236">
    <property type="protein sequence ID" value="PPQ75684.1"/>
    <property type="molecule type" value="Genomic_DNA"/>
</dbReference>
<name>A0A409WAZ9_9AGAR</name>
<dbReference type="AlphaFoldDB" id="A0A409WAZ9"/>
<comment type="caution">
    <text evidence="3">The sequence shown here is derived from an EMBL/GenBank/DDBJ whole genome shotgun (WGS) entry which is preliminary data.</text>
</comment>
<organism evidence="3 4">
    <name type="scientific">Gymnopilus dilepis</name>
    <dbReference type="NCBI Taxonomy" id="231916"/>
    <lineage>
        <taxon>Eukaryota</taxon>
        <taxon>Fungi</taxon>
        <taxon>Dikarya</taxon>
        <taxon>Basidiomycota</taxon>
        <taxon>Agaricomycotina</taxon>
        <taxon>Agaricomycetes</taxon>
        <taxon>Agaricomycetidae</taxon>
        <taxon>Agaricales</taxon>
        <taxon>Agaricineae</taxon>
        <taxon>Hymenogastraceae</taxon>
        <taxon>Gymnopilus</taxon>
    </lineage>
</organism>
<feature type="transmembrane region" description="Helical" evidence="2">
    <location>
        <begin position="220"/>
        <end position="244"/>
    </location>
</feature>
<dbReference type="InParanoid" id="A0A409WAZ9"/>
<feature type="transmembrane region" description="Helical" evidence="2">
    <location>
        <begin position="65"/>
        <end position="83"/>
    </location>
</feature>
<accession>A0A409WAZ9</accession>
<reference evidence="3 4" key="1">
    <citation type="journal article" date="2018" name="Evol. Lett.">
        <title>Horizontal gene cluster transfer increased hallucinogenic mushroom diversity.</title>
        <authorList>
            <person name="Reynolds H.T."/>
            <person name="Vijayakumar V."/>
            <person name="Gluck-Thaler E."/>
            <person name="Korotkin H.B."/>
            <person name="Matheny P.B."/>
            <person name="Slot J.C."/>
        </authorList>
    </citation>
    <scope>NUCLEOTIDE SEQUENCE [LARGE SCALE GENOMIC DNA]</scope>
    <source>
        <strain evidence="3 4">SRW20</strain>
    </source>
</reference>
<feature type="transmembrane region" description="Helical" evidence="2">
    <location>
        <begin position="179"/>
        <end position="200"/>
    </location>
</feature>
<evidence type="ECO:0000256" key="2">
    <source>
        <dbReference type="SAM" id="Phobius"/>
    </source>
</evidence>
<evidence type="ECO:0000313" key="4">
    <source>
        <dbReference type="Proteomes" id="UP000284706"/>
    </source>
</evidence>
<dbReference type="OrthoDB" id="419711at2759"/>
<dbReference type="Proteomes" id="UP000284706">
    <property type="component" value="Unassembled WGS sequence"/>
</dbReference>
<keyword evidence="2" id="KW-0812">Transmembrane</keyword>
<proteinExistence type="predicted"/>
<protein>
    <submittedName>
        <fullName evidence="3">Uncharacterized protein</fullName>
    </submittedName>
</protein>
<keyword evidence="2" id="KW-0472">Membrane</keyword>
<sequence>MGLNLYSRLGVSASFDSSHKYVTSPVLRSPVAFAALRATIAVYTLTVLLVTLIWQAVKLDTAQSYFSYFTYLSYIGVCAYYWASGVQTASYALRWRKAGAGAGYPLQRWPKILQALHVILQMTITTFPFLVTIVYWALLSSPSTFATQFSSWSNISVHALNSVWAFTEILLSNSPPAPWITIIPGVMILGAYLGVAYITKDTQGFYTYSFLDPHKEGPKLAGFIIGIAVGFIIIFCIVRGIVVLRQRWASRSGRILATHGDSASLGDDWEEVESPTSIEVGRKSGGGGHV</sequence>
<dbReference type="GO" id="GO:0016020">
    <property type="term" value="C:membrane"/>
    <property type="evidence" value="ECO:0007669"/>
    <property type="project" value="TreeGrafter"/>
</dbReference>
<feature type="transmembrane region" description="Helical" evidence="2">
    <location>
        <begin position="31"/>
        <end position="53"/>
    </location>
</feature>
<feature type="transmembrane region" description="Helical" evidence="2">
    <location>
        <begin position="115"/>
        <end position="138"/>
    </location>
</feature>
<evidence type="ECO:0000256" key="1">
    <source>
        <dbReference type="SAM" id="MobiDB-lite"/>
    </source>
</evidence>
<evidence type="ECO:0000313" key="3">
    <source>
        <dbReference type="EMBL" id="PPQ75684.1"/>
    </source>
</evidence>
<dbReference type="PANTHER" id="PTHR12242:SF1">
    <property type="entry name" value="MYND-TYPE DOMAIN-CONTAINING PROTEIN"/>
    <property type="match status" value="1"/>
</dbReference>
<keyword evidence="4" id="KW-1185">Reference proteome</keyword>